<accession>A0AA88LBF4</accession>
<evidence type="ECO:0000313" key="2">
    <source>
        <dbReference type="Proteomes" id="UP001187531"/>
    </source>
</evidence>
<dbReference type="Proteomes" id="UP001187531">
    <property type="component" value="Unassembled WGS sequence"/>
</dbReference>
<keyword evidence="2" id="KW-1185">Reference proteome</keyword>
<proteinExistence type="predicted"/>
<protein>
    <submittedName>
        <fullName evidence="1">Uncharacterized protein</fullName>
    </submittedName>
</protein>
<organism evidence="1 2">
    <name type="scientific">Artemia franciscana</name>
    <name type="common">Brine shrimp</name>
    <name type="synonym">Artemia sanfranciscana</name>
    <dbReference type="NCBI Taxonomy" id="6661"/>
    <lineage>
        <taxon>Eukaryota</taxon>
        <taxon>Metazoa</taxon>
        <taxon>Ecdysozoa</taxon>
        <taxon>Arthropoda</taxon>
        <taxon>Crustacea</taxon>
        <taxon>Branchiopoda</taxon>
        <taxon>Anostraca</taxon>
        <taxon>Artemiidae</taxon>
        <taxon>Artemia</taxon>
    </lineage>
</organism>
<gene>
    <name evidence="1" type="ORF">QYM36_010033</name>
</gene>
<name>A0AA88LBF4_ARTSF</name>
<dbReference type="EMBL" id="JAVRJZ010000012">
    <property type="protein sequence ID" value="KAK2715245.1"/>
    <property type="molecule type" value="Genomic_DNA"/>
</dbReference>
<dbReference type="PANTHER" id="PTHR45749:SF35">
    <property type="entry name" value="AC-LIKE TRANSPOSASE-RELATED"/>
    <property type="match status" value="1"/>
</dbReference>
<comment type="caution">
    <text evidence="1">The sequence shown here is derived from an EMBL/GenBank/DDBJ whole genome shotgun (WGS) entry which is preliminary data.</text>
</comment>
<reference evidence="1" key="1">
    <citation type="submission" date="2023-07" db="EMBL/GenBank/DDBJ databases">
        <title>Chromosome-level genome assembly of Artemia franciscana.</title>
        <authorList>
            <person name="Jo E."/>
        </authorList>
    </citation>
    <scope>NUCLEOTIDE SEQUENCE</scope>
    <source>
        <tissue evidence="1">Whole body</tissue>
    </source>
</reference>
<evidence type="ECO:0000313" key="1">
    <source>
        <dbReference type="EMBL" id="KAK2715245.1"/>
    </source>
</evidence>
<sequence>MLTLFPGSADVERGFSCSGRNLGEDQELMSERVLDTRLMVYDTLRLYGGKPERFVIIKELLNLARFARMKIGYFLSKKIKDHILEQLRHAKYYSIILDCTLDVSHTEQMIMVVRFIKIVVDENMFIREYFLRFLFLLPILLVKASHKYCQGVADTRHFFK</sequence>
<dbReference type="AlphaFoldDB" id="A0AA88LBF4"/>
<dbReference type="PANTHER" id="PTHR45749">
    <property type="match status" value="1"/>
</dbReference>